<reference evidence="5" key="1">
    <citation type="journal article" date="2019" name="Int. J. Syst. Evol. Microbiol.">
        <title>The Global Catalogue of Microorganisms (GCM) 10K type strain sequencing project: providing services to taxonomists for standard genome sequencing and annotation.</title>
        <authorList>
            <consortium name="The Broad Institute Genomics Platform"/>
            <consortium name="The Broad Institute Genome Sequencing Center for Infectious Disease"/>
            <person name="Wu L."/>
            <person name="Ma J."/>
        </authorList>
    </citation>
    <scope>NUCLEOTIDE SEQUENCE [LARGE SCALE GENOMIC DNA]</scope>
    <source>
        <strain evidence="5">CGMCC 1.12769</strain>
    </source>
</reference>
<dbReference type="SUPFAM" id="SSF88713">
    <property type="entry name" value="Glycoside hydrolase/deacetylase"/>
    <property type="match status" value="1"/>
</dbReference>
<dbReference type="PANTHER" id="PTHR10587">
    <property type="entry name" value="GLYCOSYL TRANSFERASE-RELATED"/>
    <property type="match status" value="1"/>
</dbReference>
<evidence type="ECO:0000259" key="3">
    <source>
        <dbReference type="PROSITE" id="PS51677"/>
    </source>
</evidence>
<dbReference type="InterPro" id="IPR050248">
    <property type="entry name" value="Polysacc_deacetylase_ArnD"/>
</dbReference>
<feature type="domain" description="NodB homology" evidence="3">
    <location>
        <begin position="14"/>
        <end position="193"/>
    </location>
</feature>
<dbReference type="Pfam" id="PF01522">
    <property type="entry name" value="Polysacc_deac_1"/>
    <property type="match status" value="1"/>
</dbReference>
<dbReference type="Proteomes" id="UP000659344">
    <property type="component" value="Unassembled WGS sequence"/>
</dbReference>
<evidence type="ECO:0000313" key="5">
    <source>
        <dbReference type="Proteomes" id="UP000659344"/>
    </source>
</evidence>
<keyword evidence="2" id="KW-0378">Hydrolase</keyword>
<name>A0ABQ1YTU9_9BACL</name>
<dbReference type="InterPro" id="IPR011330">
    <property type="entry name" value="Glyco_hydro/deAcase_b/a-brl"/>
</dbReference>
<sequence>MSVEAVWRGNVNQAICAFTFDDGPSQLPLEWWLDVLEQEEAVGTFFFTGEWMDKYPEKAREILSRGHVLAPHTYHHRRMAEVPKSVFLDQLKQTELAYQDATGLPCPNFMRFPYCSFREENLDWLAETGVYDIEGIDSGDWAGVPAKDIVAKIEPKLENGTIVVMHSNDISVGTPDALRELIQIAKQKGLRCVGIPEILESVGIEAGARPWKITVEVPAELDHPLEDWIALENRDQLVNLAAQTTKWNIAEYMLHFNSESEWLEHLENPLHEFGVTENRELFAIREFNESYWGYVRTGFRENTLVLLDYASKEAQADTLVYILRWAAETASKLGLTQIEARQDIRKLNEMCRQLGWPAEITED</sequence>
<comment type="caution">
    <text evidence="4">The sequence shown here is derived from an EMBL/GenBank/DDBJ whole genome shotgun (WGS) entry which is preliminary data.</text>
</comment>
<dbReference type="PROSITE" id="PS51677">
    <property type="entry name" value="NODB"/>
    <property type="match status" value="1"/>
</dbReference>
<dbReference type="RefSeq" id="WP_188542034.1">
    <property type="nucleotide sequence ID" value="NZ_BMFT01000004.1"/>
</dbReference>
<accession>A0ABQ1YTU9</accession>
<dbReference type="InterPro" id="IPR002509">
    <property type="entry name" value="NODB_dom"/>
</dbReference>
<gene>
    <name evidence="4" type="ORF">GCM10008013_44050</name>
</gene>
<dbReference type="PANTHER" id="PTHR10587:SF133">
    <property type="entry name" value="CHITIN DEACETYLASE 1-RELATED"/>
    <property type="match status" value="1"/>
</dbReference>
<evidence type="ECO:0000313" key="4">
    <source>
        <dbReference type="EMBL" id="GGH36915.1"/>
    </source>
</evidence>
<keyword evidence="1" id="KW-0479">Metal-binding</keyword>
<keyword evidence="5" id="KW-1185">Reference proteome</keyword>
<evidence type="ECO:0000256" key="2">
    <source>
        <dbReference type="ARBA" id="ARBA00022801"/>
    </source>
</evidence>
<evidence type="ECO:0000256" key="1">
    <source>
        <dbReference type="ARBA" id="ARBA00022723"/>
    </source>
</evidence>
<dbReference type="Gene3D" id="3.20.20.370">
    <property type="entry name" value="Glycoside hydrolase/deacetylase"/>
    <property type="match status" value="1"/>
</dbReference>
<proteinExistence type="predicted"/>
<protein>
    <recommendedName>
        <fullName evidence="3">NodB homology domain-containing protein</fullName>
    </recommendedName>
</protein>
<organism evidence="4 5">
    <name type="scientific">Paenibacillus segetis</name>
    <dbReference type="NCBI Taxonomy" id="1325360"/>
    <lineage>
        <taxon>Bacteria</taxon>
        <taxon>Bacillati</taxon>
        <taxon>Bacillota</taxon>
        <taxon>Bacilli</taxon>
        <taxon>Bacillales</taxon>
        <taxon>Paenibacillaceae</taxon>
        <taxon>Paenibacillus</taxon>
    </lineage>
</organism>
<dbReference type="CDD" id="cd10917">
    <property type="entry name" value="CE4_NodB_like_6s_7s"/>
    <property type="match status" value="1"/>
</dbReference>
<dbReference type="EMBL" id="BMFT01000004">
    <property type="protein sequence ID" value="GGH36915.1"/>
    <property type="molecule type" value="Genomic_DNA"/>
</dbReference>